<organism evidence="3 4">
    <name type="scientific">Mycena maculata</name>
    <dbReference type="NCBI Taxonomy" id="230809"/>
    <lineage>
        <taxon>Eukaryota</taxon>
        <taxon>Fungi</taxon>
        <taxon>Dikarya</taxon>
        <taxon>Basidiomycota</taxon>
        <taxon>Agaricomycotina</taxon>
        <taxon>Agaricomycetes</taxon>
        <taxon>Agaricomycetidae</taxon>
        <taxon>Agaricales</taxon>
        <taxon>Marasmiineae</taxon>
        <taxon>Mycenaceae</taxon>
        <taxon>Mycena</taxon>
    </lineage>
</organism>
<protein>
    <submittedName>
        <fullName evidence="3">Glycoside hydrolase family 71 protein</fullName>
    </submittedName>
</protein>
<dbReference type="Gene3D" id="3.20.20.80">
    <property type="entry name" value="Glycosidases"/>
    <property type="match status" value="1"/>
</dbReference>
<dbReference type="Proteomes" id="UP001215280">
    <property type="component" value="Unassembled WGS sequence"/>
</dbReference>
<reference evidence="3" key="1">
    <citation type="submission" date="2023-03" db="EMBL/GenBank/DDBJ databases">
        <title>Massive genome expansion in bonnet fungi (Mycena s.s.) driven by repeated elements and novel gene families across ecological guilds.</title>
        <authorList>
            <consortium name="Lawrence Berkeley National Laboratory"/>
            <person name="Harder C.B."/>
            <person name="Miyauchi S."/>
            <person name="Viragh M."/>
            <person name="Kuo A."/>
            <person name="Thoen E."/>
            <person name="Andreopoulos B."/>
            <person name="Lu D."/>
            <person name="Skrede I."/>
            <person name="Drula E."/>
            <person name="Henrissat B."/>
            <person name="Morin E."/>
            <person name="Kohler A."/>
            <person name="Barry K."/>
            <person name="LaButti K."/>
            <person name="Morin E."/>
            <person name="Salamov A."/>
            <person name="Lipzen A."/>
            <person name="Mereny Z."/>
            <person name="Hegedus B."/>
            <person name="Baldrian P."/>
            <person name="Stursova M."/>
            <person name="Weitz H."/>
            <person name="Taylor A."/>
            <person name="Grigoriev I.V."/>
            <person name="Nagy L.G."/>
            <person name="Martin F."/>
            <person name="Kauserud H."/>
        </authorList>
    </citation>
    <scope>NUCLEOTIDE SEQUENCE</scope>
    <source>
        <strain evidence="3">CBHHK188m</strain>
    </source>
</reference>
<feature type="chain" id="PRO_5042227409" evidence="2">
    <location>
        <begin position="23"/>
        <end position="489"/>
    </location>
</feature>
<gene>
    <name evidence="3" type="ORF">DFH07DRAFT_858716</name>
</gene>
<feature type="compositionally biased region" description="Low complexity" evidence="1">
    <location>
        <begin position="42"/>
        <end position="60"/>
    </location>
</feature>
<dbReference type="Pfam" id="PF03659">
    <property type="entry name" value="Glyco_hydro_71"/>
    <property type="match status" value="1"/>
</dbReference>
<comment type="caution">
    <text evidence="3">The sequence shown here is derived from an EMBL/GenBank/DDBJ whole genome shotgun (WGS) entry which is preliminary data.</text>
</comment>
<proteinExistence type="predicted"/>
<dbReference type="EMBL" id="JARJLG010000281">
    <property type="protein sequence ID" value="KAJ7720277.1"/>
    <property type="molecule type" value="Genomic_DNA"/>
</dbReference>
<evidence type="ECO:0000256" key="2">
    <source>
        <dbReference type="SAM" id="SignalP"/>
    </source>
</evidence>
<keyword evidence="3" id="KW-0378">Hydrolase</keyword>
<evidence type="ECO:0000313" key="3">
    <source>
        <dbReference type="EMBL" id="KAJ7720277.1"/>
    </source>
</evidence>
<feature type="region of interest" description="Disordered" evidence="1">
    <location>
        <begin position="32"/>
        <end position="74"/>
    </location>
</feature>
<dbReference type="CDD" id="cd11577">
    <property type="entry name" value="GH71"/>
    <property type="match status" value="1"/>
</dbReference>
<accession>A0AAD7MJC4</accession>
<dbReference type="InterPro" id="IPR005197">
    <property type="entry name" value="Glyco_hydro_71"/>
</dbReference>
<evidence type="ECO:0000256" key="1">
    <source>
        <dbReference type="SAM" id="MobiDB-lite"/>
    </source>
</evidence>
<name>A0AAD7MJC4_9AGAR</name>
<dbReference type="AlphaFoldDB" id="A0AAD7MJC4"/>
<feature type="compositionally biased region" description="Polar residues" evidence="1">
    <location>
        <begin position="61"/>
        <end position="72"/>
    </location>
</feature>
<keyword evidence="4" id="KW-1185">Reference proteome</keyword>
<evidence type="ECO:0000313" key="4">
    <source>
        <dbReference type="Proteomes" id="UP001215280"/>
    </source>
</evidence>
<dbReference type="GO" id="GO:0051118">
    <property type="term" value="F:glucan endo-1,3-alpha-glucosidase activity"/>
    <property type="evidence" value="ECO:0007669"/>
    <property type="project" value="InterPro"/>
</dbReference>
<sequence>MRASSLFLLSFGFLSFVSYALATPIGALGPFFGSESNPPDQPSQLDQPDQSYQPDLPDQPVQANQPDQSYPDSSPAEKLVLAHHMVGNTYVYDVGDWESDIKLAHDTGIDAFVLNIGSDAWQFDQVQNAFTAAAKYPGFKLCISFDMSSISCSVPGDTRYLQKFMNAFLGDPKYLLFQGKPLVTAFSGQECTFGADTPNQGWLNTIKPEGARPVHFVPSFFFMDPASLQEWPSIDGACNWNASWPKGDNPIEFDADNDWIQNLGGRTYMAGISPWFFTHYSPQTYNKNFIYQFDEWMFTRRWELLIANRDRVPLAQIITWNDFGESHYTGRLLSHSSQPDSEAWVNGFDHTGWLYLFRYYLQAFKTGVYPEIEQDRIILWMRRFPALASTPDPVGPPDHCEWVHDVLWAVFMLCEPADVVLRCGDNVQTTTNVPAGLAKVKLPLEATCKVSASIVRGDGSGMDFAPERMEFTTEQQKTYNFNAFVAASP</sequence>
<keyword evidence="2" id="KW-0732">Signal</keyword>
<feature type="signal peptide" evidence="2">
    <location>
        <begin position="1"/>
        <end position="22"/>
    </location>
</feature>